<keyword evidence="1" id="KW-1133">Transmembrane helix</keyword>
<dbReference type="Proteomes" id="UP001500604">
    <property type="component" value="Unassembled WGS sequence"/>
</dbReference>
<reference evidence="3" key="1">
    <citation type="journal article" date="2019" name="Int. J. Syst. Evol. Microbiol.">
        <title>The Global Catalogue of Microorganisms (GCM) 10K type strain sequencing project: providing services to taxonomists for standard genome sequencing and annotation.</title>
        <authorList>
            <consortium name="The Broad Institute Genomics Platform"/>
            <consortium name="The Broad Institute Genome Sequencing Center for Infectious Disease"/>
            <person name="Wu L."/>
            <person name="Ma J."/>
        </authorList>
    </citation>
    <scope>NUCLEOTIDE SEQUENCE [LARGE SCALE GENOMIC DNA]</scope>
    <source>
        <strain evidence="3">JCM 17805</strain>
    </source>
</reference>
<evidence type="ECO:0008006" key="4">
    <source>
        <dbReference type="Google" id="ProtNLM"/>
    </source>
</evidence>
<dbReference type="NCBIfam" id="TIGR02532">
    <property type="entry name" value="IV_pilin_GFxxxE"/>
    <property type="match status" value="1"/>
</dbReference>
<name>A0ABP8V1U6_9GAMM</name>
<dbReference type="Pfam" id="PF16732">
    <property type="entry name" value="ComP_DUS"/>
    <property type="match status" value="1"/>
</dbReference>
<feature type="transmembrane region" description="Helical" evidence="1">
    <location>
        <begin position="31"/>
        <end position="54"/>
    </location>
</feature>
<dbReference type="InterPro" id="IPR045584">
    <property type="entry name" value="Pilin-like"/>
</dbReference>
<keyword evidence="1" id="KW-0812">Transmembrane</keyword>
<dbReference type="Pfam" id="PF07963">
    <property type="entry name" value="N_methyl"/>
    <property type="match status" value="1"/>
</dbReference>
<proteinExistence type="predicted"/>
<evidence type="ECO:0000313" key="3">
    <source>
        <dbReference type="Proteomes" id="UP001500604"/>
    </source>
</evidence>
<dbReference type="PANTHER" id="PTHR30093">
    <property type="entry name" value="GENERAL SECRETION PATHWAY PROTEIN G"/>
    <property type="match status" value="1"/>
</dbReference>
<dbReference type="InterPro" id="IPR012902">
    <property type="entry name" value="N_methyl_site"/>
</dbReference>
<dbReference type="InterPro" id="IPR031982">
    <property type="entry name" value="PilE-like"/>
</dbReference>
<sequence>MKTMQQRAALNQGQQQVQATAKHSHNRWSGFTLIELMIVVAIIGILAAIAWPSYQDQVRQGRRGDGQALLMEILQAQERFYIDRATYTDNLTQLGYAAQQTSENGFYIVTAGACPGGAVIAACVRLTATAQGAQVADGNLILDSNGTRTGNWN</sequence>
<dbReference type="PANTHER" id="PTHR30093:SF47">
    <property type="entry name" value="TYPE IV PILUS NON-CORE MINOR PILIN PILE"/>
    <property type="match status" value="1"/>
</dbReference>
<evidence type="ECO:0000313" key="2">
    <source>
        <dbReference type="EMBL" id="GAA4648827.1"/>
    </source>
</evidence>
<dbReference type="Gene3D" id="3.30.700.10">
    <property type="entry name" value="Glycoprotein, Type 4 Pilin"/>
    <property type="match status" value="1"/>
</dbReference>
<keyword evidence="3" id="KW-1185">Reference proteome</keyword>
<comment type="caution">
    <text evidence="2">The sequence shown here is derived from an EMBL/GenBank/DDBJ whole genome shotgun (WGS) entry which is preliminary data.</text>
</comment>
<keyword evidence="1" id="KW-0472">Membrane</keyword>
<protein>
    <recommendedName>
        <fullName evidence="4">Prepilin-type N-terminal cleavage/methylation domain-containing protein</fullName>
    </recommendedName>
</protein>
<accession>A0ABP8V1U6</accession>
<gene>
    <name evidence="2" type="ORF">GCM10023116_11000</name>
</gene>
<evidence type="ECO:0000256" key="1">
    <source>
        <dbReference type="SAM" id="Phobius"/>
    </source>
</evidence>
<dbReference type="PROSITE" id="PS00409">
    <property type="entry name" value="PROKAR_NTER_METHYL"/>
    <property type="match status" value="1"/>
</dbReference>
<organism evidence="2 3">
    <name type="scientific">Kistimonas scapharcae</name>
    <dbReference type="NCBI Taxonomy" id="1036133"/>
    <lineage>
        <taxon>Bacteria</taxon>
        <taxon>Pseudomonadati</taxon>
        <taxon>Pseudomonadota</taxon>
        <taxon>Gammaproteobacteria</taxon>
        <taxon>Oceanospirillales</taxon>
        <taxon>Endozoicomonadaceae</taxon>
        <taxon>Kistimonas</taxon>
    </lineage>
</organism>
<dbReference type="EMBL" id="BAABFL010000108">
    <property type="protein sequence ID" value="GAA4648827.1"/>
    <property type="molecule type" value="Genomic_DNA"/>
</dbReference>
<dbReference type="SUPFAM" id="SSF54523">
    <property type="entry name" value="Pili subunits"/>
    <property type="match status" value="1"/>
</dbReference>